<feature type="domain" description="Beta-hexosaminidase bacterial type N-terminal" evidence="8">
    <location>
        <begin position="4"/>
        <end position="127"/>
    </location>
</feature>
<evidence type="ECO:0000256" key="4">
    <source>
        <dbReference type="ARBA" id="ARBA00022801"/>
    </source>
</evidence>
<sequence length="625" mass="72348">MYFIPQPRKIEYKEAEEGQNGFVLSYQGYIVLDPSCGDKITRQAALVQKALEEKLGFALALTRGEGRKGDVILEQCPQMGKEDYILTVDAENVRITGGETGVWYGCQTLQQMVEQCGAVLPFVKIEDGPDIPNRGFYHDVTRGRVPKLSFLKKMADRMAYYKMNQLQLYIEHTFLFRDFSEIWRDDTPLTAEEIMELDQYCLERGIELVPSLSCFGHLYKVLSSKGYSHLCELEGADQMPFSLRGRMHHHTINVTDPESLEFIKGKIREFMPLFTSRQFNICADETFDLGKGKSRAAAEEKGVDRIYIDFVKALCEFLVENGRRPMFWGDIICGFPEMIKELPEETICLNWGYAKYQREDETKWLYDAGAVQYSCPGACGWNQFVYLIENSYENIRRMCSYAVKYHSIGVLNTDWGDFLHVNHPEFGVVGMIYGAAFSWNGNIPSFDEINRQISRLEFGDKEERFVSIAASVAAQKAFDWETAIRFKELGEVPEFTEDHKVYISEHLGEMDGVDEKNKKLEEISRDFYGSIVHMKEGKRELVKPYLAAVDAVRLFNELGKVVTAREYGCTYSSMPDAWKLAEELEKWLYHYKEIYRSVSKESELYRIQELIVWYGDYLRMKEEKE</sequence>
<evidence type="ECO:0000256" key="5">
    <source>
        <dbReference type="ARBA" id="ARBA00023295"/>
    </source>
</evidence>
<dbReference type="PRINTS" id="PR00738">
    <property type="entry name" value="GLHYDRLASE20"/>
</dbReference>
<dbReference type="InterPro" id="IPR029018">
    <property type="entry name" value="Hex-like_dom2"/>
</dbReference>
<comment type="similarity">
    <text evidence="2">Belongs to the glycosyl hydrolase 20 family.</text>
</comment>
<evidence type="ECO:0000259" key="8">
    <source>
        <dbReference type="Pfam" id="PF02838"/>
    </source>
</evidence>
<dbReference type="GO" id="GO:0016020">
    <property type="term" value="C:membrane"/>
    <property type="evidence" value="ECO:0007669"/>
    <property type="project" value="TreeGrafter"/>
</dbReference>
<protein>
    <recommendedName>
        <fullName evidence="3">beta-N-acetylhexosaminidase</fullName>
        <ecNumber evidence="3">3.2.1.52</ecNumber>
    </recommendedName>
</protein>
<evidence type="ECO:0000256" key="3">
    <source>
        <dbReference type="ARBA" id="ARBA00012663"/>
    </source>
</evidence>
<dbReference type="GO" id="GO:0005975">
    <property type="term" value="P:carbohydrate metabolic process"/>
    <property type="evidence" value="ECO:0007669"/>
    <property type="project" value="InterPro"/>
</dbReference>
<dbReference type="Proteomes" id="UP000094067">
    <property type="component" value="Unassembled WGS sequence"/>
</dbReference>
<dbReference type="CDD" id="cd06565">
    <property type="entry name" value="GH20_GcnA-like"/>
    <property type="match status" value="1"/>
</dbReference>
<feature type="active site" description="Proton donor" evidence="6">
    <location>
        <position position="285"/>
    </location>
</feature>
<dbReference type="InterPro" id="IPR017853">
    <property type="entry name" value="GH"/>
</dbReference>
<evidence type="ECO:0000313" key="10">
    <source>
        <dbReference type="Proteomes" id="UP000094067"/>
    </source>
</evidence>
<dbReference type="EC" id="3.2.1.52" evidence="3"/>
<proteinExistence type="inferred from homology"/>
<evidence type="ECO:0000256" key="1">
    <source>
        <dbReference type="ARBA" id="ARBA00001231"/>
    </source>
</evidence>
<dbReference type="RefSeq" id="WP_069155297.1">
    <property type="nucleotide sequence ID" value="NZ_MCGH01000005.1"/>
</dbReference>
<dbReference type="PANTHER" id="PTHR22600">
    <property type="entry name" value="BETA-HEXOSAMINIDASE"/>
    <property type="match status" value="1"/>
</dbReference>
<dbReference type="PATRIC" id="fig|1432052.4.peg.6758"/>
<evidence type="ECO:0000313" key="9">
    <source>
        <dbReference type="EMBL" id="ODM02102.1"/>
    </source>
</evidence>
<evidence type="ECO:0000259" key="7">
    <source>
        <dbReference type="Pfam" id="PF00728"/>
    </source>
</evidence>
<dbReference type="Gene3D" id="3.30.379.10">
    <property type="entry name" value="Chitobiase/beta-hexosaminidase domain 2-like"/>
    <property type="match status" value="1"/>
</dbReference>
<dbReference type="Pfam" id="PF02838">
    <property type="entry name" value="Glyco_hydro_20b"/>
    <property type="match status" value="1"/>
</dbReference>
<comment type="catalytic activity">
    <reaction evidence="1">
        <text>Hydrolysis of terminal non-reducing N-acetyl-D-hexosamine residues in N-acetyl-beta-D-hexosaminides.</text>
        <dbReference type="EC" id="3.2.1.52"/>
    </reaction>
</comment>
<keyword evidence="5 9" id="KW-0326">Glycosidase</keyword>
<dbReference type="Pfam" id="PF00728">
    <property type="entry name" value="Glyco_hydro_20"/>
    <property type="match status" value="1"/>
</dbReference>
<dbReference type="PANTHER" id="PTHR22600:SF57">
    <property type="entry name" value="BETA-N-ACETYLHEXOSAMINIDASE"/>
    <property type="match status" value="1"/>
</dbReference>
<organism evidence="9 10">
    <name type="scientific">Eisenbergiella tayi</name>
    <dbReference type="NCBI Taxonomy" id="1432052"/>
    <lineage>
        <taxon>Bacteria</taxon>
        <taxon>Bacillati</taxon>
        <taxon>Bacillota</taxon>
        <taxon>Clostridia</taxon>
        <taxon>Lachnospirales</taxon>
        <taxon>Lachnospiraceae</taxon>
        <taxon>Eisenbergiella</taxon>
    </lineage>
</organism>
<dbReference type="GO" id="GO:0004563">
    <property type="term" value="F:beta-N-acetylhexosaminidase activity"/>
    <property type="evidence" value="ECO:0007669"/>
    <property type="project" value="UniProtKB-EC"/>
</dbReference>
<evidence type="ECO:0000256" key="6">
    <source>
        <dbReference type="PIRSR" id="PIRSR625705-1"/>
    </source>
</evidence>
<dbReference type="InterPro" id="IPR025705">
    <property type="entry name" value="Beta_hexosaminidase_sua/sub"/>
</dbReference>
<dbReference type="InterPro" id="IPR015883">
    <property type="entry name" value="Glyco_hydro_20_cat"/>
</dbReference>
<dbReference type="EMBL" id="MCGH01000005">
    <property type="protein sequence ID" value="ODM02102.1"/>
    <property type="molecule type" value="Genomic_DNA"/>
</dbReference>
<dbReference type="SUPFAM" id="SSF51445">
    <property type="entry name" value="(Trans)glycosidases"/>
    <property type="match status" value="1"/>
</dbReference>
<evidence type="ECO:0000256" key="2">
    <source>
        <dbReference type="ARBA" id="ARBA00006285"/>
    </source>
</evidence>
<comment type="caution">
    <text evidence="9">The sequence shown here is derived from an EMBL/GenBank/DDBJ whole genome shotgun (WGS) entry which is preliminary data.</text>
</comment>
<gene>
    <name evidence="9" type="primary">exo I_2</name>
    <name evidence="9" type="ORF">BEI61_06101</name>
</gene>
<dbReference type="InterPro" id="IPR015882">
    <property type="entry name" value="HEX_bac_N"/>
</dbReference>
<name>A0A1E3A019_9FIRM</name>
<feature type="domain" description="Glycoside hydrolase family 20 catalytic" evidence="7">
    <location>
        <begin position="134"/>
        <end position="355"/>
    </location>
</feature>
<accession>A0A1E3A019</accession>
<dbReference type="GO" id="GO:0030203">
    <property type="term" value="P:glycosaminoglycan metabolic process"/>
    <property type="evidence" value="ECO:0007669"/>
    <property type="project" value="TreeGrafter"/>
</dbReference>
<dbReference type="AlphaFoldDB" id="A0A1E3A019"/>
<keyword evidence="4 9" id="KW-0378">Hydrolase</keyword>
<dbReference type="Gene3D" id="3.20.20.80">
    <property type="entry name" value="Glycosidases"/>
    <property type="match status" value="1"/>
</dbReference>
<reference evidence="9 10" key="1">
    <citation type="submission" date="2016-07" db="EMBL/GenBank/DDBJ databases">
        <title>Characterization of isolates of Eisenbergiella tayi derived from blood cultures, using whole genome sequencing.</title>
        <authorList>
            <person name="Burdz T."/>
            <person name="Wiebe D."/>
            <person name="Huynh C."/>
            <person name="Bernard K."/>
        </authorList>
    </citation>
    <scope>NUCLEOTIDE SEQUENCE [LARGE SCALE GENOMIC DNA]</scope>
    <source>
        <strain evidence="9 10">NML 110608</strain>
    </source>
</reference>
<dbReference type="SUPFAM" id="SSF55545">
    <property type="entry name" value="beta-N-acetylhexosaminidase-like domain"/>
    <property type="match status" value="1"/>
</dbReference>